<comment type="caution">
    <text evidence="3">The sequence shown here is derived from an EMBL/GenBank/DDBJ whole genome shotgun (WGS) entry which is preliminary data.</text>
</comment>
<feature type="compositionally biased region" description="Low complexity" evidence="1">
    <location>
        <begin position="240"/>
        <end position="254"/>
    </location>
</feature>
<feature type="compositionally biased region" description="Polar residues" evidence="1">
    <location>
        <begin position="193"/>
        <end position="204"/>
    </location>
</feature>
<organism evidence="3 4">
    <name type="scientific">Caerostris darwini</name>
    <dbReference type="NCBI Taxonomy" id="1538125"/>
    <lineage>
        <taxon>Eukaryota</taxon>
        <taxon>Metazoa</taxon>
        <taxon>Ecdysozoa</taxon>
        <taxon>Arthropoda</taxon>
        <taxon>Chelicerata</taxon>
        <taxon>Arachnida</taxon>
        <taxon>Araneae</taxon>
        <taxon>Araneomorphae</taxon>
        <taxon>Entelegynae</taxon>
        <taxon>Araneoidea</taxon>
        <taxon>Araneidae</taxon>
        <taxon>Caerostris</taxon>
    </lineage>
</organism>
<dbReference type="PANTHER" id="PTHR33273">
    <property type="entry name" value="DOMAIN-CONTAINING PROTEIN, PUTATIVE-RELATED"/>
    <property type="match status" value="1"/>
</dbReference>
<proteinExistence type="predicted"/>
<evidence type="ECO:0000259" key="2">
    <source>
        <dbReference type="Pfam" id="PF07530"/>
    </source>
</evidence>
<feature type="domain" description="Pre-C2HC" evidence="2">
    <location>
        <begin position="367"/>
        <end position="428"/>
    </location>
</feature>
<protein>
    <submittedName>
        <fullName evidence="3">Nucleic-acid-binding protein from transposon X-element</fullName>
    </submittedName>
</protein>
<feature type="compositionally biased region" description="Low complexity" evidence="1">
    <location>
        <begin position="266"/>
        <end position="276"/>
    </location>
</feature>
<dbReference type="Proteomes" id="UP001054837">
    <property type="component" value="Unassembled WGS sequence"/>
</dbReference>
<dbReference type="Pfam" id="PF07530">
    <property type="entry name" value="PRE_C2HC"/>
    <property type="match status" value="1"/>
</dbReference>
<evidence type="ECO:0000313" key="4">
    <source>
        <dbReference type="Proteomes" id="UP001054837"/>
    </source>
</evidence>
<sequence>MPRPAEPPPADNNMAAASPASHAVEEMDATDITTDKHSAPLLFLHDDVFAKITLQNILHIINYKVPLSEEALRQVKPENLRACVTSGQLHAIRGILKSRYLINSMVNDMSYQRQRLHLDNSDPVDAKILQFAADNTSEVLAWVSATNNYLTSCKELIYLDTACTNLYDDIAVFPAASPDFITVKPTKRRRQNAPPTKSKLTTQELALHNKFSSLTVANEDNNFSKNINAEEETITATKISPPTSNNNPNSNQTKKPNKQNSKKNTPKPNTKSTTQPEPENPNIKPIMITKPSNIIEFMTKINLDLKFKLTCKITNQYIKIEPDNEELHRIITSYLDEKTIPYYIIMPKILRPVKIVIRGLPIDTNPELIKSELIAMNYQIANIYQLKKRDQDRTPMPLFQVQLHPTENIETIWDLDSLLYMKIKVEKYNITGGIAQCHRCQKFGHSSINCRLTARCVKCAGEHLTSECSTQRTDAPLCVNCNGKHPASYRGCPNFPKLNQAKTPTTTTNNTFQPKYTQSNLSFANVVNQNTTTTPILNNTPNSTLNSLQELAQDNELLVILQILHKIAPQIKQATSMQQKMLIVLNAFNI</sequence>
<feature type="region of interest" description="Disordered" evidence="1">
    <location>
        <begin position="184"/>
        <end position="204"/>
    </location>
</feature>
<dbReference type="EMBL" id="BPLQ01000418">
    <property type="protein sequence ID" value="GIX71103.1"/>
    <property type="molecule type" value="Genomic_DNA"/>
</dbReference>
<accession>A0AAV4MGS7</accession>
<name>A0AAV4MGS7_9ARAC</name>
<reference evidence="3 4" key="1">
    <citation type="submission" date="2021-06" db="EMBL/GenBank/DDBJ databases">
        <title>Caerostris darwini draft genome.</title>
        <authorList>
            <person name="Kono N."/>
            <person name="Arakawa K."/>
        </authorList>
    </citation>
    <scope>NUCLEOTIDE SEQUENCE [LARGE SCALE GENOMIC DNA]</scope>
</reference>
<feature type="compositionally biased region" description="Basic residues" evidence="1">
    <location>
        <begin position="255"/>
        <end position="265"/>
    </location>
</feature>
<feature type="region of interest" description="Disordered" evidence="1">
    <location>
        <begin position="233"/>
        <end position="286"/>
    </location>
</feature>
<gene>
    <name evidence="3" type="primary">ORF1_12</name>
    <name evidence="3" type="ORF">CDAR_190671</name>
</gene>
<dbReference type="AlphaFoldDB" id="A0AAV4MGS7"/>
<evidence type="ECO:0000256" key="1">
    <source>
        <dbReference type="SAM" id="MobiDB-lite"/>
    </source>
</evidence>
<dbReference type="InterPro" id="IPR006579">
    <property type="entry name" value="Pre_C2HC_dom"/>
</dbReference>
<dbReference type="PANTHER" id="PTHR33273:SF2">
    <property type="entry name" value="ENDONUCLEASE_EXONUCLEASE_PHOSPHATASE DOMAIN-CONTAINING PROTEIN"/>
    <property type="match status" value="1"/>
</dbReference>
<evidence type="ECO:0000313" key="3">
    <source>
        <dbReference type="EMBL" id="GIX71103.1"/>
    </source>
</evidence>
<keyword evidence="4" id="KW-1185">Reference proteome</keyword>